<dbReference type="AlphaFoldDB" id="A0A6G1CTR3"/>
<organism evidence="1 2">
    <name type="scientific">Oryza meyeriana var. granulata</name>
    <dbReference type="NCBI Taxonomy" id="110450"/>
    <lineage>
        <taxon>Eukaryota</taxon>
        <taxon>Viridiplantae</taxon>
        <taxon>Streptophyta</taxon>
        <taxon>Embryophyta</taxon>
        <taxon>Tracheophyta</taxon>
        <taxon>Spermatophyta</taxon>
        <taxon>Magnoliopsida</taxon>
        <taxon>Liliopsida</taxon>
        <taxon>Poales</taxon>
        <taxon>Poaceae</taxon>
        <taxon>BOP clade</taxon>
        <taxon>Oryzoideae</taxon>
        <taxon>Oryzeae</taxon>
        <taxon>Oryzinae</taxon>
        <taxon>Oryza</taxon>
        <taxon>Oryza meyeriana</taxon>
    </lineage>
</organism>
<accession>A0A6G1CTR3</accession>
<evidence type="ECO:0000313" key="1">
    <source>
        <dbReference type="EMBL" id="KAF0904045.1"/>
    </source>
</evidence>
<dbReference type="Proteomes" id="UP000479710">
    <property type="component" value="Unassembled WGS sequence"/>
</dbReference>
<name>A0A6G1CTR3_9ORYZ</name>
<proteinExistence type="predicted"/>
<reference evidence="1 2" key="1">
    <citation type="submission" date="2019-11" db="EMBL/GenBank/DDBJ databases">
        <title>Whole genome sequence of Oryza granulata.</title>
        <authorList>
            <person name="Li W."/>
        </authorList>
    </citation>
    <scope>NUCLEOTIDE SEQUENCE [LARGE SCALE GENOMIC DNA]</scope>
    <source>
        <strain evidence="2">cv. Menghai</strain>
        <tissue evidence="1">Leaf</tissue>
    </source>
</reference>
<comment type="caution">
    <text evidence="1">The sequence shown here is derived from an EMBL/GenBank/DDBJ whole genome shotgun (WGS) entry which is preliminary data.</text>
</comment>
<dbReference type="EMBL" id="SPHZ02000008">
    <property type="protein sequence ID" value="KAF0904045.1"/>
    <property type="molecule type" value="Genomic_DNA"/>
</dbReference>
<protein>
    <submittedName>
        <fullName evidence="1">Uncharacterized protein</fullName>
    </submittedName>
</protein>
<gene>
    <name evidence="1" type="ORF">E2562_031560</name>
</gene>
<sequence>MGLCCPVSPILFRPKTLAHTAVHLTTVRAVRPGRPVFQRREAGDQLAGFTTGAEMRSHAFEQARP</sequence>
<keyword evidence="2" id="KW-1185">Reference proteome</keyword>
<evidence type="ECO:0000313" key="2">
    <source>
        <dbReference type="Proteomes" id="UP000479710"/>
    </source>
</evidence>